<dbReference type="EMBL" id="UYWW01003790">
    <property type="protein sequence ID" value="VDM13025.1"/>
    <property type="molecule type" value="Genomic_DNA"/>
</dbReference>
<dbReference type="AlphaFoldDB" id="A0A3P7FV81"/>
<evidence type="ECO:0000259" key="2">
    <source>
        <dbReference type="Pfam" id="PF18701"/>
    </source>
</evidence>
<feature type="compositionally biased region" description="Basic and acidic residues" evidence="1">
    <location>
        <begin position="120"/>
        <end position="131"/>
    </location>
</feature>
<dbReference type="InterPro" id="IPR040676">
    <property type="entry name" value="DUF5641"/>
</dbReference>
<dbReference type="OrthoDB" id="5870116at2759"/>
<accession>A0A3P7FV81</accession>
<evidence type="ECO:0000313" key="4">
    <source>
        <dbReference type="Proteomes" id="UP000270924"/>
    </source>
</evidence>
<protein>
    <recommendedName>
        <fullName evidence="2">DUF5641 domain-containing protein</fullName>
    </recommendedName>
</protein>
<feature type="region of interest" description="Disordered" evidence="1">
    <location>
        <begin position="95"/>
        <end position="131"/>
    </location>
</feature>
<dbReference type="Pfam" id="PF18701">
    <property type="entry name" value="DUF5641"/>
    <property type="match status" value="1"/>
</dbReference>
<reference evidence="3 4" key="1">
    <citation type="submission" date="2018-11" db="EMBL/GenBank/DDBJ databases">
        <authorList>
            <consortium name="Pathogen Informatics"/>
        </authorList>
    </citation>
    <scope>NUCLEOTIDE SEQUENCE [LARGE SCALE GENOMIC DNA]</scope>
</reference>
<name>A0A3P7FV81_WUCBA</name>
<evidence type="ECO:0000313" key="3">
    <source>
        <dbReference type="EMBL" id="VDM13025.1"/>
    </source>
</evidence>
<evidence type="ECO:0000256" key="1">
    <source>
        <dbReference type="SAM" id="MobiDB-lite"/>
    </source>
</evidence>
<feature type="region of interest" description="Disordered" evidence="1">
    <location>
        <begin position="47"/>
        <end position="75"/>
    </location>
</feature>
<proteinExistence type="predicted"/>
<dbReference type="InParanoid" id="A0A3P7FV81"/>
<organism evidence="3 4">
    <name type="scientific">Wuchereria bancrofti</name>
    <dbReference type="NCBI Taxonomy" id="6293"/>
    <lineage>
        <taxon>Eukaryota</taxon>
        <taxon>Metazoa</taxon>
        <taxon>Ecdysozoa</taxon>
        <taxon>Nematoda</taxon>
        <taxon>Chromadorea</taxon>
        <taxon>Rhabditida</taxon>
        <taxon>Spirurina</taxon>
        <taxon>Spiruromorpha</taxon>
        <taxon>Filarioidea</taxon>
        <taxon>Onchocercidae</taxon>
        <taxon>Wuchereria</taxon>
    </lineage>
</organism>
<keyword evidence="4" id="KW-1185">Reference proteome</keyword>
<feature type="compositionally biased region" description="Basic and acidic residues" evidence="1">
    <location>
        <begin position="47"/>
        <end position="64"/>
    </location>
</feature>
<dbReference type="Proteomes" id="UP000270924">
    <property type="component" value="Unassembled WGS sequence"/>
</dbReference>
<gene>
    <name evidence="3" type="ORF">WBA_LOCUS6411</name>
</gene>
<sequence length="131" mass="15622">MRDEYDDYVPGKLDSKQRLLQYWTSTLKVLDIFWELWKREYLTSLRERTQREHSHPKSTEEGKPKKGGIVLLDKPDTPRGLWKLAKRTEKREIWSRASCSNKDGKQTHKCLIPSRSGRNLLDERSTTRQYD</sequence>
<feature type="domain" description="DUF5641" evidence="2">
    <location>
        <begin position="23"/>
        <end position="86"/>
    </location>
</feature>